<gene>
    <name evidence="1" type="ORF">BJ964_005892</name>
</gene>
<proteinExistence type="predicted"/>
<evidence type="ECO:0000313" key="2">
    <source>
        <dbReference type="Proteomes" id="UP000590511"/>
    </source>
</evidence>
<reference evidence="1 2" key="1">
    <citation type="submission" date="2020-08" db="EMBL/GenBank/DDBJ databases">
        <title>Sequencing the genomes of 1000 actinobacteria strains.</title>
        <authorList>
            <person name="Klenk H.-P."/>
        </authorList>
    </citation>
    <scope>NUCLEOTIDE SEQUENCE [LARGE SCALE GENOMIC DNA]</scope>
    <source>
        <strain evidence="1 2">DSM 43150</strain>
    </source>
</reference>
<comment type="caution">
    <text evidence="1">The sequence shown here is derived from an EMBL/GenBank/DDBJ whole genome shotgun (WGS) entry which is preliminary data.</text>
</comment>
<dbReference type="Proteomes" id="UP000590511">
    <property type="component" value="Unassembled WGS sequence"/>
</dbReference>
<dbReference type="RefSeq" id="WP_188123722.1">
    <property type="nucleotide sequence ID" value="NZ_BOMP01000105.1"/>
</dbReference>
<name>A0A7W7HJJ9_9ACTN</name>
<evidence type="ECO:0000313" key="1">
    <source>
        <dbReference type="EMBL" id="MBB4751731.1"/>
    </source>
</evidence>
<protein>
    <submittedName>
        <fullName evidence="1">Uncharacterized protein</fullName>
    </submittedName>
</protein>
<dbReference type="EMBL" id="JACHNC010000001">
    <property type="protein sequence ID" value="MBB4751731.1"/>
    <property type="molecule type" value="Genomic_DNA"/>
</dbReference>
<organism evidence="1 2">
    <name type="scientific">Actinoplanes lobatus</name>
    <dbReference type="NCBI Taxonomy" id="113568"/>
    <lineage>
        <taxon>Bacteria</taxon>
        <taxon>Bacillati</taxon>
        <taxon>Actinomycetota</taxon>
        <taxon>Actinomycetes</taxon>
        <taxon>Micromonosporales</taxon>
        <taxon>Micromonosporaceae</taxon>
        <taxon>Actinoplanes</taxon>
    </lineage>
</organism>
<accession>A0A7W7HJJ9</accession>
<dbReference type="AlphaFoldDB" id="A0A7W7HJJ9"/>
<sequence length="197" mass="20775">MLLGSVALAACGSADADAGAAQAGTTPSLGPGKYAGDDLTRPTLPAARGPVLHVENTYTYTVQVLDAMTTLSMPSDPPPPAGTTALVLLLRVEADPPERRITAPIQHLSIDYPSRRQDLNQYIGTVFDGREPYLTEDQVLFGGDGAEGVDVLEANTVYYTWAWQLVSEKADLEGASLCDVSIAGKENCIPVGTIRAD</sequence>